<organism evidence="3 4">
    <name type="scientific">Mycena rosella</name>
    <name type="common">Pink bonnet</name>
    <name type="synonym">Agaricus rosellus</name>
    <dbReference type="NCBI Taxonomy" id="1033263"/>
    <lineage>
        <taxon>Eukaryota</taxon>
        <taxon>Fungi</taxon>
        <taxon>Dikarya</taxon>
        <taxon>Basidiomycota</taxon>
        <taxon>Agaricomycotina</taxon>
        <taxon>Agaricomycetes</taxon>
        <taxon>Agaricomycetidae</taxon>
        <taxon>Agaricales</taxon>
        <taxon>Marasmiineae</taxon>
        <taxon>Mycenaceae</taxon>
        <taxon>Mycena</taxon>
    </lineage>
</organism>
<dbReference type="EMBL" id="JARKIE010000109">
    <property type="protein sequence ID" value="KAJ7683303.1"/>
    <property type="molecule type" value="Genomic_DNA"/>
</dbReference>
<dbReference type="Proteomes" id="UP001221757">
    <property type="component" value="Unassembled WGS sequence"/>
</dbReference>
<feature type="compositionally biased region" description="Pro residues" evidence="1">
    <location>
        <begin position="117"/>
        <end position="129"/>
    </location>
</feature>
<evidence type="ECO:0000256" key="1">
    <source>
        <dbReference type="SAM" id="MobiDB-lite"/>
    </source>
</evidence>
<dbReference type="AlphaFoldDB" id="A0AAD7D7X5"/>
<gene>
    <name evidence="3" type="ORF">B0H17DRAFT_1205173</name>
</gene>
<proteinExistence type="predicted"/>
<dbReference type="InterPro" id="IPR041457">
    <property type="entry name" value="CxC2_KDZ-assoc"/>
</dbReference>
<feature type="region of interest" description="Disordered" evidence="1">
    <location>
        <begin position="114"/>
        <end position="142"/>
    </location>
</feature>
<feature type="region of interest" description="Disordered" evidence="1">
    <location>
        <begin position="559"/>
        <end position="694"/>
    </location>
</feature>
<name>A0AAD7D7X5_MYCRO</name>
<feature type="compositionally biased region" description="Polar residues" evidence="1">
    <location>
        <begin position="572"/>
        <end position="598"/>
    </location>
</feature>
<keyword evidence="4" id="KW-1185">Reference proteome</keyword>
<protein>
    <recommendedName>
        <fullName evidence="2">CxC2-like cysteine cluster KDZ transposase-associated domain-containing protein</fullName>
    </recommendedName>
</protein>
<feature type="compositionally biased region" description="Low complexity" evidence="1">
    <location>
        <begin position="639"/>
        <end position="649"/>
    </location>
</feature>
<reference evidence="3" key="1">
    <citation type="submission" date="2023-03" db="EMBL/GenBank/DDBJ databases">
        <title>Massive genome expansion in bonnet fungi (Mycena s.s.) driven by repeated elements and novel gene families across ecological guilds.</title>
        <authorList>
            <consortium name="Lawrence Berkeley National Laboratory"/>
            <person name="Harder C.B."/>
            <person name="Miyauchi S."/>
            <person name="Viragh M."/>
            <person name="Kuo A."/>
            <person name="Thoen E."/>
            <person name="Andreopoulos B."/>
            <person name="Lu D."/>
            <person name="Skrede I."/>
            <person name="Drula E."/>
            <person name="Henrissat B."/>
            <person name="Morin E."/>
            <person name="Kohler A."/>
            <person name="Barry K."/>
            <person name="LaButti K."/>
            <person name="Morin E."/>
            <person name="Salamov A."/>
            <person name="Lipzen A."/>
            <person name="Mereny Z."/>
            <person name="Hegedus B."/>
            <person name="Baldrian P."/>
            <person name="Stursova M."/>
            <person name="Weitz H."/>
            <person name="Taylor A."/>
            <person name="Grigoriev I.V."/>
            <person name="Nagy L.G."/>
            <person name="Martin F."/>
            <person name="Kauserud H."/>
        </authorList>
    </citation>
    <scope>NUCLEOTIDE SEQUENCE</scope>
    <source>
        <strain evidence="3">CBHHK067</strain>
    </source>
</reference>
<accession>A0AAD7D7X5</accession>
<feature type="compositionally biased region" description="Polar residues" evidence="1">
    <location>
        <begin position="607"/>
        <end position="625"/>
    </location>
</feature>
<evidence type="ECO:0000313" key="3">
    <source>
        <dbReference type="EMBL" id="KAJ7683303.1"/>
    </source>
</evidence>
<comment type="caution">
    <text evidence="3">The sequence shown here is derived from an EMBL/GenBank/DDBJ whole genome shotgun (WGS) entry which is preliminary data.</text>
</comment>
<feature type="domain" description="CxC2-like cysteine cluster KDZ transposase-associated" evidence="2">
    <location>
        <begin position="472"/>
        <end position="553"/>
    </location>
</feature>
<sequence>MALAGSVSLTTGSMVALRSAFLDHIHVSPTHSGAVFSPYNLVASPYDPGGEPRIIKTGISLAPYIQASLATADRHADRCEATVTSSWEIIGGDIAAADVQEADKWEDLVEDLRLHSPRPPLPHGPPPRPILSSPQTTQPLPHSNNTAMPVLLPAGGIEIRCNKESTAARCARRRRSTATHSPFDKRPNLRYQHRALPPVLIDTLASALPHTKAAWLKGRGYRLIKWDGGHPLVIVDQDGRIVCVFVGKPDDPEWDTKVIPGAFRAMERASRKGLKSGALTELDRLHRRGNFLALTAGVSFGGGQKIPGNLVNSKPRRRILCALFRNKYICRIAGFQSSAFAYWAPKVYREYADVLRQLFENPDTVAAEHTDYGNNPAGWCAITSGGTSALVLSGAVNHGNTPIAADETRFSMTQYAVGGLFRWVRYGFMTAKVLLAQKGGKELRDAYDGLPLHRINEIVDRGVLKPTTLTSVGLAFNWDTIVDFCPDLVEADAFSIVDIHGPHEVNLDYCGCPTAASCGKQLKDARLYPLPWAEHDVINPDCAVTYEFVRFYEDNKSDMEGELSSDMGTEPEPSSQSTVRTQRPHNTNTAEGSASPASGTIRARRPTGQTVQKSFADPSSPTSDTIRARRPTSKPVQESSAGLSSPASSTIRARRPTAKPAQESSAGFVKRTIPSTRAGRDERTTTRRQSRASI</sequence>
<evidence type="ECO:0000259" key="2">
    <source>
        <dbReference type="Pfam" id="PF18803"/>
    </source>
</evidence>
<dbReference type="Pfam" id="PF18803">
    <property type="entry name" value="CxC2"/>
    <property type="match status" value="1"/>
</dbReference>
<evidence type="ECO:0000313" key="4">
    <source>
        <dbReference type="Proteomes" id="UP001221757"/>
    </source>
</evidence>